<organism evidence="2 3">
    <name type="scientific">Segatella bryantii</name>
    <name type="common">Prevotella bryantii</name>
    <dbReference type="NCBI Taxonomy" id="77095"/>
    <lineage>
        <taxon>Bacteria</taxon>
        <taxon>Pseudomonadati</taxon>
        <taxon>Bacteroidota</taxon>
        <taxon>Bacteroidia</taxon>
        <taxon>Bacteroidales</taxon>
        <taxon>Prevotellaceae</taxon>
        <taxon>Segatella</taxon>
    </lineage>
</organism>
<keyword evidence="2" id="KW-0540">Nuclease</keyword>
<dbReference type="SUPFAM" id="SSF52540">
    <property type="entry name" value="P-loop containing nucleoside triphosphate hydrolases"/>
    <property type="match status" value="2"/>
</dbReference>
<dbReference type="InterPro" id="IPR027417">
    <property type="entry name" value="P-loop_NTPase"/>
</dbReference>
<keyword evidence="2" id="KW-0255">Endonuclease</keyword>
<feature type="domain" description="UvrD-like helicase C-terminal" evidence="1">
    <location>
        <begin position="420"/>
        <end position="471"/>
    </location>
</feature>
<evidence type="ECO:0000313" key="2">
    <source>
        <dbReference type="EMBL" id="GJG26427.1"/>
    </source>
</evidence>
<accession>A0AA37HUI8</accession>
<dbReference type="CDD" id="cd18809">
    <property type="entry name" value="SF1_C_RecD"/>
    <property type="match status" value="1"/>
</dbReference>
<name>A0AA37HUI8_SEGBR</name>
<dbReference type="Gene3D" id="2.30.30.940">
    <property type="match status" value="1"/>
</dbReference>
<evidence type="ECO:0000313" key="3">
    <source>
        <dbReference type="Proteomes" id="UP000887043"/>
    </source>
</evidence>
<dbReference type="Pfam" id="PF13538">
    <property type="entry name" value="UvrD_C_2"/>
    <property type="match status" value="1"/>
</dbReference>
<protein>
    <submittedName>
        <fullName evidence="2">ATP-dependent endonuclease</fullName>
    </submittedName>
</protein>
<keyword evidence="2" id="KW-0378">Hydrolase</keyword>
<dbReference type="Pfam" id="PF13604">
    <property type="entry name" value="AAA_30"/>
    <property type="match status" value="1"/>
</dbReference>
<dbReference type="EMBL" id="BPTR01000001">
    <property type="protein sequence ID" value="GJG26427.1"/>
    <property type="molecule type" value="Genomic_DNA"/>
</dbReference>
<evidence type="ECO:0000259" key="1">
    <source>
        <dbReference type="Pfam" id="PF13538"/>
    </source>
</evidence>
<gene>
    <name evidence="2" type="ORF">PRRU23_01270</name>
</gene>
<dbReference type="Proteomes" id="UP000887043">
    <property type="component" value="Unassembled WGS sequence"/>
</dbReference>
<comment type="caution">
    <text evidence="2">The sequence shown here is derived from an EMBL/GenBank/DDBJ whole genome shotgun (WGS) entry which is preliminary data.</text>
</comment>
<dbReference type="AlphaFoldDB" id="A0AA37HUI8"/>
<dbReference type="Gene3D" id="3.40.50.300">
    <property type="entry name" value="P-loop containing nucleotide triphosphate hydrolases"/>
    <property type="match status" value="3"/>
</dbReference>
<dbReference type="InterPro" id="IPR027785">
    <property type="entry name" value="UvrD-like_helicase_C"/>
</dbReference>
<dbReference type="RefSeq" id="WP_006283011.1">
    <property type="nucleotide sequence ID" value="NZ_BPTR01000001.1"/>
</dbReference>
<reference evidence="2" key="1">
    <citation type="submission" date="2021-08" db="EMBL/GenBank/DDBJ databases">
        <title>Prevotella lacticifex sp. nov., isolated from rumen of cow.</title>
        <authorList>
            <person name="Shinkai T."/>
            <person name="Ikeyama N."/>
            <person name="Kumagai M."/>
            <person name="Ohmori H."/>
            <person name="Sakamoto M."/>
            <person name="Ohkuma M."/>
            <person name="Mitsumori M."/>
        </authorList>
    </citation>
    <scope>NUCLEOTIDE SEQUENCE</scope>
    <source>
        <strain evidence="2">DSM 11371</strain>
    </source>
</reference>
<proteinExistence type="predicted"/>
<sequence length="483" mass="55295">MITDELKYQILQEFGFSPTVDQEHALETFASFLTDRDEHVVMILRGSAGTGKSHLAGSIVRTMKRFRQKIMLLAPTGRAAKVLSLNSGHPAYTIHRRIYREKSYTGIGGEFNLNRNMYQDTLFMVDEASMINSGMSLGNGLFGSGNLLDDLIHFVYQGKNDKMILIGDSAQLPPVGEDEAPALRGDVLRMYGLKVYECDLNEVLRQSSASGILYNATVIRQMIVYGEPTELPKISFQGFADIKMVPGSELIEQLATSYSDVGIDETMVITRSNKRANIYNQGIRNSVLDREDELTPGDMLMIVKNNYYWIEREKKENPNAPMTFIANGDRAEVVRVRHIIELYGFRFAEVLLRFPDYENYELETMIILDSLSTESPSLTQEQNEKLFEQIMEDYQEIPLKKDRLGKIREDKFFNALQVKFAYAITCHKAQGGQWSHIYVDQGYMTDEMLTPDYIHWLYTAFTRASEKLYLVNWPKQQTDGEIR</sequence>
<dbReference type="GO" id="GO:0004519">
    <property type="term" value="F:endonuclease activity"/>
    <property type="evidence" value="ECO:0007669"/>
    <property type="project" value="UniProtKB-KW"/>
</dbReference>